<evidence type="ECO:0000313" key="7">
    <source>
        <dbReference type="Proteomes" id="UP001139414"/>
    </source>
</evidence>
<dbReference type="SUPFAM" id="SSF46785">
    <property type="entry name" value="Winged helix' DNA-binding domain"/>
    <property type="match status" value="1"/>
</dbReference>
<keyword evidence="7" id="KW-1185">Reference proteome</keyword>
<evidence type="ECO:0000259" key="4">
    <source>
        <dbReference type="PROSITE" id="PS50042"/>
    </source>
</evidence>
<dbReference type="PANTHER" id="PTHR24567">
    <property type="entry name" value="CRP FAMILY TRANSCRIPTIONAL REGULATORY PROTEIN"/>
    <property type="match status" value="1"/>
</dbReference>
<dbReference type="PANTHER" id="PTHR24567:SF26">
    <property type="entry name" value="REGULATORY PROTEIN YEIL"/>
    <property type="match status" value="1"/>
</dbReference>
<comment type="caution">
    <text evidence="6">The sequence shown here is derived from an EMBL/GenBank/DDBJ whole genome shotgun (WGS) entry which is preliminary data.</text>
</comment>
<keyword evidence="1" id="KW-0805">Transcription regulation</keyword>
<dbReference type="PROSITE" id="PS51063">
    <property type="entry name" value="HTH_CRP_2"/>
    <property type="match status" value="1"/>
</dbReference>
<evidence type="ECO:0000256" key="1">
    <source>
        <dbReference type="ARBA" id="ARBA00023015"/>
    </source>
</evidence>
<dbReference type="Gene3D" id="2.60.120.10">
    <property type="entry name" value="Jelly Rolls"/>
    <property type="match status" value="1"/>
</dbReference>
<name>A0A9X1LGX0_9FLAO</name>
<protein>
    <submittedName>
        <fullName evidence="6">Crp/Fnr family transcriptional regulator</fullName>
    </submittedName>
</protein>
<keyword evidence="2" id="KW-0238">DNA-binding</keyword>
<dbReference type="AlphaFoldDB" id="A0A9X1LGX0"/>
<gene>
    <name evidence="6" type="ORF">LGQ90_02380</name>
</gene>
<dbReference type="GO" id="GO:0003700">
    <property type="term" value="F:DNA-binding transcription factor activity"/>
    <property type="evidence" value="ECO:0007669"/>
    <property type="project" value="TreeGrafter"/>
</dbReference>
<dbReference type="PROSITE" id="PS50042">
    <property type="entry name" value="CNMP_BINDING_3"/>
    <property type="match status" value="1"/>
</dbReference>
<feature type="domain" description="HTH crp-type" evidence="5">
    <location>
        <begin position="155"/>
        <end position="224"/>
    </location>
</feature>
<evidence type="ECO:0000313" key="6">
    <source>
        <dbReference type="EMBL" id="MCB7480100.1"/>
    </source>
</evidence>
<dbReference type="InterPro" id="IPR014710">
    <property type="entry name" value="RmlC-like_jellyroll"/>
</dbReference>
<keyword evidence="3" id="KW-0804">Transcription</keyword>
<dbReference type="Pfam" id="PF13545">
    <property type="entry name" value="HTH_Crp_2"/>
    <property type="match status" value="1"/>
</dbReference>
<evidence type="ECO:0000259" key="5">
    <source>
        <dbReference type="PROSITE" id="PS51063"/>
    </source>
</evidence>
<dbReference type="InterPro" id="IPR012318">
    <property type="entry name" value="HTH_CRP"/>
</dbReference>
<dbReference type="Proteomes" id="UP001139414">
    <property type="component" value="Unassembled WGS sequence"/>
</dbReference>
<dbReference type="GO" id="GO:0005829">
    <property type="term" value="C:cytosol"/>
    <property type="evidence" value="ECO:0007669"/>
    <property type="project" value="TreeGrafter"/>
</dbReference>
<dbReference type="Pfam" id="PF00027">
    <property type="entry name" value="cNMP_binding"/>
    <property type="match status" value="1"/>
</dbReference>
<proteinExistence type="predicted"/>
<dbReference type="InterPro" id="IPR018490">
    <property type="entry name" value="cNMP-bd_dom_sf"/>
</dbReference>
<dbReference type="InterPro" id="IPR036390">
    <property type="entry name" value="WH_DNA-bd_sf"/>
</dbReference>
<reference evidence="6" key="1">
    <citation type="submission" date="2021-10" db="EMBL/GenBank/DDBJ databases">
        <title>Gramella sp. ASW11-100T, isolated from marine sediment.</title>
        <authorList>
            <person name="Xia C."/>
        </authorList>
    </citation>
    <scope>NUCLEOTIDE SEQUENCE</scope>
    <source>
        <strain evidence="6">ASW11-100</strain>
    </source>
</reference>
<feature type="domain" description="Cyclic nucleotide-binding" evidence="4">
    <location>
        <begin position="20"/>
        <end position="124"/>
    </location>
</feature>
<dbReference type="EMBL" id="JAJBZG010000001">
    <property type="protein sequence ID" value="MCB7480100.1"/>
    <property type="molecule type" value="Genomic_DNA"/>
</dbReference>
<dbReference type="SMART" id="SM00419">
    <property type="entry name" value="HTH_CRP"/>
    <property type="match status" value="1"/>
</dbReference>
<dbReference type="RefSeq" id="WP_229337738.1">
    <property type="nucleotide sequence ID" value="NZ_JAJBZG010000001.1"/>
</dbReference>
<sequence>MTSAEHLYSKYSSTLSSCDLFSNLKKEEWLDLLAHFHEEKWSKETCIINHQKFLFHFYIIASGRIKMYNVDEISQKEHTLFLLKKGDVFDLLCLLDGIKHKVYYECLDNIKVLAIPMDKLRAWLNNNPIYYKNFLSYSGKIMRTLEENVSQLIFANISTRLLKLLLDNIDKKSNQLQLINDLPNKELAFLIGSTRAVVNRHLQELKKNGSISLQRNQVEIKDTSLLLKELEKQVKNRI</sequence>
<dbReference type="InterPro" id="IPR000595">
    <property type="entry name" value="cNMP-bd_dom"/>
</dbReference>
<evidence type="ECO:0000256" key="2">
    <source>
        <dbReference type="ARBA" id="ARBA00023125"/>
    </source>
</evidence>
<dbReference type="CDD" id="cd00038">
    <property type="entry name" value="CAP_ED"/>
    <property type="match status" value="1"/>
</dbReference>
<evidence type="ECO:0000256" key="3">
    <source>
        <dbReference type="ARBA" id="ARBA00023163"/>
    </source>
</evidence>
<dbReference type="InterPro" id="IPR050397">
    <property type="entry name" value="Env_Response_Regulators"/>
</dbReference>
<dbReference type="GO" id="GO:0003677">
    <property type="term" value="F:DNA binding"/>
    <property type="evidence" value="ECO:0007669"/>
    <property type="project" value="UniProtKB-KW"/>
</dbReference>
<dbReference type="InterPro" id="IPR036388">
    <property type="entry name" value="WH-like_DNA-bd_sf"/>
</dbReference>
<dbReference type="SUPFAM" id="SSF51206">
    <property type="entry name" value="cAMP-binding domain-like"/>
    <property type="match status" value="1"/>
</dbReference>
<dbReference type="Gene3D" id="1.10.10.10">
    <property type="entry name" value="Winged helix-like DNA-binding domain superfamily/Winged helix DNA-binding domain"/>
    <property type="match status" value="1"/>
</dbReference>
<organism evidence="6 7">
    <name type="scientific">Christiangramia sediminis</name>
    <dbReference type="NCBI Taxonomy" id="2881336"/>
    <lineage>
        <taxon>Bacteria</taxon>
        <taxon>Pseudomonadati</taxon>
        <taxon>Bacteroidota</taxon>
        <taxon>Flavobacteriia</taxon>
        <taxon>Flavobacteriales</taxon>
        <taxon>Flavobacteriaceae</taxon>
        <taxon>Christiangramia</taxon>
    </lineage>
</organism>
<accession>A0A9X1LGX0</accession>